<evidence type="ECO:0000313" key="4">
    <source>
        <dbReference type="Proteomes" id="UP000011666"/>
    </source>
</evidence>
<dbReference type="Proteomes" id="UP000011666">
    <property type="component" value="Unassembled WGS sequence"/>
</dbReference>
<comment type="caution">
    <text evidence="3">The sequence shown here is derived from an EMBL/GenBank/DDBJ whole genome shotgun (WGS) entry which is preliminary data.</text>
</comment>
<reference evidence="3 4" key="1">
    <citation type="submission" date="2013-01" db="EMBL/GenBank/DDBJ databases">
        <title>Whole genome shotgun sequence of Gordonia soli NBRC 108243.</title>
        <authorList>
            <person name="Isaki-Nakamura S."/>
            <person name="Hosoyama A."/>
            <person name="Tsuchikane K."/>
            <person name="Ando Y."/>
            <person name="Baba S."/>
            <person name="Ohji S."/>
            <person name="Hamada M."/>
            <person name="Tamura T."/>
            <person name="Yamazoe A."/>
            <person name="Yamazaki S."/>
            <person name="Fujita N."/>
        </authorList>
    </citation>
    <scope>NUCLEOTIDE SEQUENCE [LARGE SCALE GENOMIC DNA]</scope>
    <source>
        <strain evidence="3 4">NBRC 108243</strain>
    </source>
</reference>
<feature type="region of interest" description="Disordered" evidence="1">
    <location>
        <begin position="1"/>
        <end position="23"/>
    </location>
</feature>
<dbReference type="InterPro" id="IPR054574">
    <property type="entry name" value="Cgl0159_dom"/>
</dbReference>
<name>M0QEF7_9ACTN</name>
<dbReference type="Pfam" id="PF22649">
    <property type="entry name" value="Cgl0159"/>
    <property type="match status" value="1"/>
</dbReference>
<dbReference type="Gene3D" id="3.20.20.70">
    <property type="entry name" value="Aldolase class I"/>
    <property type="match status" value="1"/>
</dbReference>
<evidence type="ECO:0000313" key="3">
    <source>
        <dbReference type="EMBL" id="GAC66711.1"/>
    </source>
</evidence>
<evidence type="ECO:0000259" key="2">
    <source>
        <dbReference type="Pfam" id="PF22649"/>
    </source>
</evidence>
<dbReference type="AlphaFoldDB" id="M0QEF7"/>
<accession>M0QEF7</accession>
<dbReference type="SUPFAM" id="SSF51569">
    <property type="entry name" value="Aldolase"/>
    <property type="match status" value="1"/>
</dbReference>
<proteinExistence type="predicted"/>
<evidence type="ECO:0000256" key="1">
    <source>
        <dbReference type="SAM" id="MobiDB-lite"/>
    </source>
</evidence>
<sequence>MSETTTFPAAPASAATATATSTGAPTALATTYAEVTELRAQRPDAIAEAWARRRTRPTVLGSERLMIVAADHPARGALSVGDRPTAMNSRSDLLDRLRTALANPGVDGVLATSDILEDLLVLGALDDKVVISSMNRGGLAGASFELDDRMTAATAAWTVGAGLNAAKMLCRVDLDDPGTLNMMTACAAAVDELAAGETIAMLEPFLSRRVDGKVRNDLSADAVIKSIHIIQGLGSTSAYTWLKLPVVDEMERVMDATTLPTLLLGGDPQTAPEETFASWERALQIPSVRGLIVGRTLLYPSDDDVATAVDTAVSLVR</sequence>
<dbReference type="RefSeq" id="WP_007617169.1">
    <property type="nucleotide sequence ID" value="NZ_BANX01000003.1"/>
</dbReference>
<dbReference type="eggNOG" id="COG1830">
    <property type="taxonomic scope" value="Bacteria"/>
</dbReference>
<organism evidence="3 4">
    <name type="scientific">Gordonia soli NBRC 108243</name>
    <dbReference type="NCBI Taxonomy" id="1223545"/>
    <lineage>
        <taxon>Bacteria</taxon>
        <taxon>Bacillati</taxon>
        <taxon>Actinomycetota</taxon>
        <taxon>Actinomycetes</taxon>
        <taxon>Mycobacteriales</taxon>
        <taxon>Gordoniaceae</taxon>
        <taxon>Gordonia</taxon>
    </lineage>
</organism>
<dbReference type="InterPro" id="IPR013785">
    <property type="entry name" value="Aldolase_TIM"/>
</dbReference>
<keyword evidence="4" id="KW-1185">Reference proteome</keyword>
<protein>
    <recommendedName>
        <fullName evidence="2">Cgl0159-like domain-containing protein</fullName>
    </recommendedName>
</protein>
<feature type="domain" description="Cgl0159-like" evidence="2">
    <location>
        <begin position="63"/>
        <end position="313"/>
    </location>
</feature>
<dbReference type="EMBL" id="BANX01000003">
    <property type="protein sequence ID" value="GAC66711.1"/>
    <property type="molecule type" value="Genomic_DNA"/>
</dbReference>
<dbReference type="STRING" id="1223545.GS4_03_01590"/>
<gene>
    <name evidence="3" type="ORF">GS4_03_01590</name>
</gene>